<dbReference type="EMBL" id="JABBHS010000199">
    <property type="protein sequence ID" value="MBU2722942.1"/>
    <property type="molecule type" value="Genomic_DNA"/>
</dbReference>
<sequence length="378" mass="42637">MAIYHLSAKPISRSAGRSATGAAAYRAGVEITDERTGLVHDYTRKGGVLHSELILPGGGTADRAEFWNGVEAHHKRGDAVLVREIEISLPTELTAEQRKALAVGYARALADRYGVAADVALHAPRTVTDRELEKHPDQYHETDPKTGRRHNGNWHAHILLSACHVQPDGTLGKKAVELDPIHCQRAKIENLVDRERVRWGELANAALEHHGHAARIDHRSHAKRGIEAEPTRHLGPAAAGIERRTGEESRRRHDFEREAMERLARAQAQGVLERESRGLERSIFDLSGDMRAAFQERDRLREQQERAERERREQERAREAQRQQEKQQADKAASDQREAERILAQLLEKAPVVDRKTEKAIDGLFHDIARSRSRGRGR</sequence>
<feature type="region of interest" description="Disordered" evidence="3">
    <location>
        <begin position="212"/>
        <end position="253"/>
    </location>
</feature>
<feature type="compositionally biased region" description="Basic and acidic residues" evidence="3">
    <location>
        <begin position="130"/>
        <end position="146"/>
    </location>
</feature>
<dbReference type="Pfam" id="PF03389">
    <property type="entry name" value="MobA_MobL"/>
    <property type="match status" value="1"/>
</dbReference>
<feature type="compositionally biased region" description="Basic and acidic residues" evidence="3">
    <location>
        <begin position="212"/>
        <end position="232"/>
    </location>
</feature>
<keyword evidence="2" id="KW-0184">Conjugation</keyword>
<feature type="compositionally biased region" description="Basic and acidic residues" evidence="3">
    <location>
        <begin position="358"/>
        <end position="370"/>
    </location>
</feature>
<dbReference type="Proteomes" id="UP000887300">
    <property type="component" value="Unassembled WGS sequence"/>
</dbReference>
<name>A0A8X8KB85_ACIFI</name>
<proteinExistence type="inferred from homology"/>
<accession>A0A8X8KB85</accession>
<evidence type="ECO:0000256" key="3">
    <source>
        <dbReference type="SAM" id="MobiDB-lite"/>
    </source>
</evidence>
<evidence type="ECO:0000259" key="4">
    <source>
        <dbReference type="Pfam" id="PF03389"/>
    </source>
</evidence>
<evidence type="ECO:0000313" key="6">
    <source>
        <dbReference type="Proteomes" id="UP000887300"/>
    </source>
</evidence>
<feature type="domain" description="MobA/MobL protein" evidence="4">
    <location>
        <begin position="17"/>
        <end position="244"/>
    </location>
</feature>
<dbReference type="Gene3D" id="3.30.930.30">
    <property type="match status" value="1"/>
</dbReference>
<organism evidence="5 6">
    <name type="scientific">Acidithiobacillus ferridurans</name>
    <dbReference type="NCBI Taxonomy" id="1232575"/>
    <lineage>
        <taxon>Bacteria</taxon>
        <taxon>Pseudomonadati</taxon>
        <taxon>Pseudomonadota</taxon>
        <taxon>Acidithiobacillia</taxon>
        <taxon>Acidithiobacillales</taxon>
        <taxon>Acidithiobacillaceae</taxon>
        <taxon>Acidithiobacillus</taxon>
    </lineage>
</organism>
<evidence type="ECO:0000256" key="2">
    <source>
        <dbReference type="ARBA" id="ARBA00022971"/>
    </source>
</evidence>
<reference evidence="5" key="1">
    <citation type="journal article" date="2021" name="ISME J.">
        <title>Genomic evolution of the class Acidithiobacillia: deep-branching Proteobacteria living in extreme acidic conditions.</title>
        <authorList>
            <person name="Moya-Beltran A."/>
            <person name="Beard S."/>
            <person name="Rojas-Villalobos C."/>
            <person name="Issotta F."/>
            <person name="Gallardo Y."/>
            <person name="Ulloa R."/>
            <person name="Giaveno A."/>
            <person name="Degli Esposti M."/>
            <person name="Johnson D.B."/>
            <person name="Quatrini R."/>
        </authorList>
    </citation>
    <scope>NUCLEOTIDE SEQUENCE</scope>
    <source>
        <strain evidence="5">DSM 583</strain>
    </source>
</reference>
<feature type="region of interest" description="Disordered" evidence="3">
    <location>
        <begin position="358"/>
        <end position="378"/>
    </location>
</feature>
<dbReference type="SMR" id="A0A8X8KB85"/>
<dbReference type="RefSeq" id="WP_215886101.1">
    <property type="nucleotide sequence ID" value="NZ_JABBHS010000199.1"/>
</dbReference>
<feature type="region of interest" description="Disordered" evidence="3">
    <location>
        <begin position="130"/>
        <end position="149"/>
    </location>
</feature>
<evidence type="ECO:0000313" key="5">
    <source>
        <dbReference type="EMBL" id="MBU2722942.1"/>
    </source>
</evidence>
<feature type="compositionally biased region" description="Basic and acidic residues" evidence="3">
    <location>
        <begin position="241"/>
        <end position="253"/>
    </location>
</feature>
<comment type="caution">
    <text evidence="5">The sequence shown here is derived from an EMBL/GenBank/DDBJ whole genome shotgun (WGS) entry which is preliminary data.</text>
</comment>
<protein>
    <submittedName>
        <fullName evidence="5">MobA/MobL family protein</fullName>
    </submittedName>
</protein>
<comment type="similarity">
    <text evidence="1">Belongs to the MobA/MobL family.</text>
</comment>
<feature type="region of interest" description="Disordered" evidence="3">
    <location>
        <begin position="300"/>
        <end position="338"/>
    </location>
</feature>
<dbReference type="InterPro" id="IPR005053">
    <property type="entry name" value="MobA_MobL"/>
</dbReference>
<evidence type="ECO:0000256" key="1">
    <source>
        <dbReference type="ARBA" id="ARBA00010873"/>
    </source>
</evidence>
<gene>
    <name evidence="5" type="ORF">HF568_06900</name>
</gene>
<dbReference type="AlphaFoldDB" id="A0A8X8KB85"/>